<dbReference type="InterPro" id="IPR000792">
    <property type="entry name" value="Tscrpt_reg_LuxR_C"/>
</dbReference>
<sequence>MPKITLSDRERELVSLLAQGHTDVSAAEQLGISARSVSNILRSLMDRLGVDNRFQLGLALGFLRKVNIPGPSVGGDG</sequence>
<dbReference type="AlphaFoldDB" id="A0A1K0GBZ0"/>
<dbReference type="Gene3D" id="1.10.10.10">
    <property type="entry name" value="Winged helix-like DNA-binding domain superfamily/Winged helix DNA-binding domain"/>
    <property type="match status" value="1"/>
</dbReference>
<dbReference type="InterPro" id="IPR039420">
    <property type="entry name" value="WalR-like"/>
</dbReference>
<accession>A0A1K0GBZ0</accession>
<protein>
    <submittedName>
        <fullName evidence="3">Helix-turn-helix transcriptional regulator</fullName>
    </submittedName>
</protein>
<reference evidence="3 4" key="1">
    <citation type="submission" date="2016-09" db="EMBL/GenBank/DDBJ databases">
        <title>Couchioplanes caeruleus draft genome sequence.</title>
        <authorList>
            <person name="Sheehan J."/>
            <person name="Caffrey P."/>
        </authorList>
    </citation>
    <scope>NUCLEOTIDE SEQUENCE [LARGE SCALE GENOMIC DNA]</scope>
    <source>
        <strain evidence="3 4">DSM 43634</strain>
    </source>
</reference>
<dbReference type="Proteomes" id="UP000182486">
    <property type="component" value="Unassembled WGS sequence"/>
</dbReference>
<dbReference type="Pfam" id="PF00196">
    <property type="entry name" value="GerE"/>
    <property type="match status" value="1"/>
</dbReference>
<dbReference type="SUPFAM" id="SSF46894">
    <property type="entry name" value="C-terminal effector domain of the bipartite response regulators"/>
    <property type="match status" value="1"/>
</dbReference>
<evidence type="ECO:0000313" key="4">
    <source>
        <dbReference type="Proteomes" id="UP000182486"/>
    </source>
</evidence>
<dbReference type="InterPro" id="IPR016032">
    <property type="entry name" value="Sig_transdc_resp-reg_C-effctor"/>
</dbReference>
<evidence type="ECO:0000256" key="1">
    <source>
        <dbReference type="ARBA" id="ARBA00023125"/>
    </source>
</evidence>
<dbReference type="GO" id="GO:0006355">
    <property type="term" value="P:regulation of DNA-templated transcription"/>
    <property type="evidence" value="ECO:0007669"/>
    <property type="project" value="InterPro"/>
</dbReference>
<dbReference type="EMBL" id="MEIA01000551">
    <property type="protein sequence ID" value="OJF09686.1"/>
    <property type="molecule type" value="Genomic_DNA"/>
</dbReference>
<organism evidence="3 4">
    <name type="scientific">Couchioplanes caeruleus subsp. caeruleus</name>
    <dbReference type="NCBI Taxonomy" id="56427"/>
    <lineage>
        <taxon>Bacteria</taxon>
        <taxon>Bacillati</taxon>
        <taxon>Actinomycetota</taxon>
        <taxon>Actinomycetes</taxon>
        <taxon>Micromonosporales</taxon>
        <taxon>Micromonosporaceae</taxon>
        <taxon>Couchioplanes</taxon>
    </lineage>
</organism>
<dbReference type="SMART" id="SM00421">
    <property type="entry name" value="HTH_LUXR"/>
    <property type="match status" value="1"/>
</dbReference>
<evidence type="ECO:0000259" key="2">
    <source>
        <dbReference type="PROSITE" id="PS50043"/>
    </source>
</evidence>
<dbReference type="PANTHER" id="PTHR43214">
    <property type="entry name" value="TWO-COMPONENT RESPONSE REGULATOR"/>
    <property type="match status" value="1"/>
</dbReference>
<dbReference type="CDD" id="cd06170">
    <property type="entry name" value="LuxR_C_like"/>
    <property type="match status" value="1"/>
</dbReference>
<proteinExistence type="predicted"/>
<dbReference type="RefSeq" id="WP_071809969.1">
    <property type="nucleotide sequence ID" value="NZ_MEIA01000551.1"/>
</dbReference>
<comment type="caution">
    <text evidence="3">The sequence shown here is derived from an EMBL/GenBank/DDBJ whole genome shotgun (WGS) entry which is preliminary data.</text>
</comment>
<name>A0A1K0GBZ0_9ACTN</name>
<evidence type="ECO:0000313" key="3">
    <source>
        <dbReference type="EMBL" id="OJF09686.1"/>
    </source>
</evidence>
<gene>
    <name evidence="3" type="ORF">BG844_36055</name>
</gene>
<keyword evidence="1" id="KW-0238">DNA-binding</keyword>
<dbReference type="PROSITE" id="PS50043">
    <property type="entry name" value="HTH_LUXR_2"/>
    <property type="match status" value="1"/>
</dbReference>
<dbReference type="GO" id="GO:0003677">
    <property type="term" value="F:DNA binding"/>
    <property type="evidence" value="ECO:0007669"/>
    <property type="project" value="UniProtKB-KW"/>
</dbReference>
<feature type="domain" description="HTH luxR-type" evidence="2">
    <location>
        <begin position="1"/>
        <end position="64"/>
    </location>
</feature>
<dbReference type="InterPro" id="IPR036388">
    <property type="entry name" value="WH-like_DNA-bd_sf"/>
</dbReference>
<dbReference type="PRINTS" id="PR00038">
    <property type="entry name" value="HTHLUXR"/>
</dbReference>
<keyword evidence="4" id="KW-1185">Reference proteome</keyword>